<organism evidence="4">
    <name type="scientific">Satyrvirus sp</name>
    <dbReference type="NCBI Taxonomy" id="2487771"/>
    <lineage>
        <taxon>Viruses</taxon>
        <taxon>Varidnaviria</taxon>
        <taxon>Bamfordvirae</taxon>
        <taxon>Nucleocytoviricota</taxon>
        <taxon>Megaviricetes</taxon>
        <taxon>Imitervirales</taxon>
        <taxon>Mimiviridae</taxon>
        <taxon>Megamimivirinae</taxon>
    </lineage>
</organism>
<evidence type="ECO:0000256" key="2">
    <source>
        <dbReference type="ARBA" id="ARBA00022801"/>
    </source>
</evidence>
<evidence type="ECO:0000259" key="3">
    <source>
        <dbReference type="Pfam" id="PF00884"/>
    </source>
</evidence>
<dbReference type="InterPro" id="IPR000917">
    <property type="entry name" value="Sulfatase_N"/>
</dbReference>
<dbReference type="Pfam" id="PF00884">
    <property type="entry name" value="Sulfatase"/>
    <property type="match status" value="1"/>
</dbReference>
<name>A0A3G5AG27_9VIRU</name>
<dbReference type="PANTHER" id="PTHR45953:SF1">
    <property type="entry name" value="IDURONATE 2-SULFATASE"/>
    <property type="match status" value="1"/>
</dbReference>
<dbReference type="GO" id="GO:0046872">
    <property type="term" value="F:metal ion binding"/>
    <property type="evidence" value="ECO:0007669"/>
    <property type="project" value="UniProtKB-KW"/>
</dbReference>
<dbReference type="PANTHER" id="PTHR45953">
    <property type="entry name" value="IDURONATE 2-SULFATASE"/>
    <property type="match status" value="1"/>
</dbReference>
<protein>
    <recommendedName>
        <fullName evidence="3">Sulfatase N-terminal domain-containing protein</fullName>
    </recommendedName>
</protein>
<keyword evidence="1" id="KW-0479">Metal-binding</keyword>
<feature type="domain" description="Sulfatase N-terminal" evidence="3">
    <location>
        <begin position="20"/>
        <end position="348"/>
    </location>
</feature>
<gene>
    <name evidence="4" type="ORF">Satyrvirus7_25</name>
</gene>
<dbReference type="InterPro" id="IPR017850">
    <property type="entry name" value="Alkaline_phosphatase_core_sf"/>
</dbReference>
<dbReference type="SUPFAM" id="SSF53649">
    <property type="entry name" value="Alkaline phosphatase-like"/>
    <property type="match status" value="1"/>
</dbReference>
<dbReference type="Gene3D" id="3.40.720.10">
    <property type="entry name" value="Alkaline Phosphatase, subunit A"/>
    <property type="match status" value="1"/>
</dbReference>
<reference evidence="4" key="1">
    <citation type="submission" date="2018-10" db="EMBL/GenBank/DDBJ databases">
        <title>Hidden diversity of soil giant viruses.</title>
        <authorList>
            <person name="Schulz F."/>
            <person name="Alteio L."/>
            <person name="Goudeau D."/>
            <person name="Ryan E.M."/>
            <person name="Malmstrom R.R."/>
            <person name="Blanchard J."/>
            <person name="Woyke T."/>
        </authorList>
    </citation>
    <scope>NUCLEOTIDE SEQUENCE</scope>
    <source>
        <strain evidence="4">SAV1</strain>
    </source>
</reference>
<dbReference type="EMBL" id="MK072443">
    <property type="protein sequence ID" value="AYV85231.1"/>
    <property type="molecule type" value="Genomic_DNA"/>
</dbReference>
<evidence type="ECO:0000313" key="4">
    <source>
        <dbReference type="EMBL" id="AYV85231.1"/>
    </source>
</evidence>
<evidence type="ECO:0000256" key="1">
    <source>
        <dbReference type="ARBA" id="ARBA00022723"/>
    </source>
</evidence>
<keyword evidence="2" id="KW-0378">Hydrolase</keyword>
<sequence>MYCRPVLIFLLLVVNFVFAKNVLLIISDDMNIKWMGNTTVTPNLDRISKENGVTTFRKAYSNTCMCNPSRTSFLTGTYPSQNGIHKNSDLLHNLTFLMDDLKHYGIKTGGIGKVLHNTMNDIYKKRVWDIYVDFTNNSIRNNLCHTSFKKFKCGMFPDNVEQTLENPMMFQSAVEIISAFKNGNKNWFVGLGYKKPHIPLYSPQKYWVQTQSIFDNFAWVNVSEEIYGMSASALDVFKLNDSLFQQIRKINKLFVHAYASATAYTDKYIGKMWDYMKNNQLLNDTMVIIISDHGWHLGEKDHISKYTLYMEGLRIPFMIYVPNSTNSINNTPVSLIDLYDTIMEWMDIPKNHPNSLLKYLNSVEENRNLYMECYLDVKTTSTYNNTYSAINYLNRTDIYNIKNDPLQRTII</sequence>
<accession>A0A3G5AG27</accession>
<dbReference type="GO" id="GO:0008484">
    <property type="term" value="F:sulfuric ester hydrolase activity"/>
    <property type="evidence" value="ECO:0007669"/>
    <property type="project" value="TreeGrafter"/>
</dbReference>
<proteinExistence type="predicted"/>